<feature type="transmembrane region" description="Helical" evidence="7">
    <location>
        <begin position="246"/>
        <end position="269"/>
    </location>
</feature>
<feature type="region of interest" description="Disordered" evidence="6">
    <location>
        <begin position="1"/>
        <end position="27"/>
    </location>
</feature>
<evidence type="ECO:0000313" key="9">
    <source>
        <dbReference type="Proteomes" id="UP001596395"/>
    </source>
</evidence>
<dbReference type="InterPro" id="IPR001851">
    <property type="entry name" value="ABC_transp_permease"/>
</dbReference>
<feature type="transmembrane region" description="Helical" evidence="7">
    <location>
        <begin position="162"/>
        <end position="183"/>
    </location>
</feature>
<organism evidence="8 9">
    <name type="scientific">Halorubellus litoreus</name>
    <dbReference type="NCBI Taxonomy" id="755308"/>
    <lineage>
        <taxon>Archaea</taxon>
        <taxon>Methanobacteriati</taxon>
        <taxon>Methanobacteriota</taxon>
        <taxon>Stenosarchaea group</taxon>
        <taxon>Halobacteria</taxon>
        <taxon>Halobacteriales</taxon>
        <taxon>Halorubellaceae</taxon>
        <taxon>Halorubellus</taxon>
    </lineage>
</organism>
<dbReference type="PANTHER" id="PTHR47089">
    <property type="entry name" value="ABC TRANSPORTER, PERMEASE PROTEIN"/>
    <property type="match status" value="1"/>
</dbReference>
<dbReference type="CDD" id="cd06580">
    <property type="entry name" value="TM_PBP1_transp_TpRbsC_like"/>
    <property type="match status" value="1"/>
</dbReference>
<gene>
    <name evidence="8" type="ORF">ACFQGB_09805</name>
</gene>
<keyword evidence="9" id="KW-1185">Reference proteome</keyword>
<keyword evidence="5 7" id="KW-0472">Membrane</keyword>
<keyword evidence="3 7" id="KW-0812">Transmembrane</keyword>
<comment type="subcellular location">
    <subcellularLocation>
        <location evidence="1">Cell membrane</location>
        <topology evidence="1">Multi-pass membrane protein</topology>
    </subcellularLocation>
</comment>
<feature type="transmembrane region" description="Helical" evidence="7">
    <location>
        <begin position="46"/>
        <end position="66"/>
    </location>
</feature>
<evidence type="ECO:0000313" key="8">
    <source>
        <dbReference type="EMBL" id="MFC6953158.1"/>
    </source>
</evidence>
<sequence>MTDDQSDAGSEKTTDSTTTEVDDGDIPSWSESAASKIVTASAKERVFISVAAFLASVLVGSVLVYLSGLVVDCPSGGFLGSCYNPFLVYYFLFVDPFIGGFNVALVMKETVLLLFTGLSVAVAFRAGLFNIGSQGQLVLGGLATALALVFVAPLAPGGVLGTLVLVPFALLVGAVFGGLYAAIPGALKAYAEANEVITTIMLNFVATNLAFFLISTYYQDPESGSVQTVAIPEAARLKPIVPFFEGAQFSIIALLLGLALVAGTFYVLANTAFGYDVRTSGLQAAAADYAGVDPKRLVVSSMTLSGALAGVGGAVYVMMVMARYRTGVPALGFDGITVSILAGNNPLGVIPAALLFGVMKAGSLSIDFSLGVPKQLVGVLRGLVILFVAMPEFFRMLARYTPYGPDADRTVATDGGEDDG</sequence>
<dbReference type="RefSeq" id="WP_336350124.1">
    <property type="nucleotide sequence ID" value="NZ_JAZAQL010000002.1"/>
</dbReference>
<feature type="transmembrane region" description="Helical" evidence="7">
    <location>
        <begin position="297"/>
        <end position="319"/>
    </location>
</feature>
<comment type="caution">
    <text evidence="8">The sequence shown here is derived from an EMBL/GenBank/DDBJ whole genome shotgun (WGS) entry which is preliminary data.</text>
</comment>
<evidence type="ECO:0000256" key="3">
    <source>
        <dbReference type="ARBA" id="ARBA00022692"/>
    </source>
</evidence>
<accession>A0ABD5VF96</accession>
<evidence type="ECO:0000256" key="7">
    <source>
        <dbReference type="SAM" id="Phobius"/>
    </source>
</evidence>
<dbReference type="EMBL" id="JBHSXN010000002">
    <property type="protein sequence ID" value="MFC6953158.1"/>
    <property type="molecule type" value="Genomic_DNA"/>
</dbReference>
<feature type="transmembrane region" description="Helical" evidence="7">
    <location>
        <begin position="137"/>
        <end position="155"/>
    </location>
</feature>
<protein>
    <submittedName>
        <fullName evidence="8">ABC transporter permease</fullName>
    </submittedName>
</protein>
<evidence type="ECO:0000256" key="5">
    <source>
        <dbReference type="ARBA" id="ARBA00023136"/>
    </source>
</evidence>
<feature type="transmembrane region" description="Helical" evidence="7">
    <location>
        <begin position="195"/>
        <end position="218"/>
    </location>
</feature>
<feature type="transmembrane region" description="Helical" evidence="7">
    <location>
        <begin position="331"/>
        <end position="356"/>
    </location>
</feature>
<feature type="transmembrane region" description="Helical" evidence="7">
    <location>
        <begin position="86"/>
        <end position="105"/>
    </location>
</feature>
<feature type="transmembrane region" description="Helical" evidence="7">
    <location>
        <begin position="376"/>
        <end position="394"/>
    </location>
</feature>
<name>A0ABD5VF96_9EURY</name>
<keyword evidence="4 7" id="KW-1133">Transmembrane helix</keyword>
<evidence type="ECO:0000256" key="2">
    <source>
        <dbReference type="ARBA" id="ARBA00022475"/>
    </source>
</evidence>
<dbReference type="GO" id="GO:0005886">
    <property type="term" value="C:plasma membrane"/>
    <property type="evidence" value="ECO:0007669"/>
    <property type="project" value="UniProtKB-SubCell"/>
</dbReference>
<dbReference type="AlphaFoldDB" id="A0ABD5VF96"/>
<dbReference type="Proteomes" id="UP001596395">
    <property type="component" value="Unassembled WGS sequence"/>
</dbReference>
<dbReference type="PANTHER" id="PTHR47089:SF1">
    <property type="entry name" value="GUANOSINE ABC TRANSPORTER PERMEASE PROTEIN NUPP"/>
    <property type="match status" value="1"/>
</dbReference>
<proteinExistence type="predicted"/>
<dbReference type="Pfam" id="PF02653">
    <property type="entry name" value="BPD_transp_2"/>
    <property type="match status" value="1"/>
</dbReference>
<evidence type="ECO:0000256" key="1">
    <source>
        <dbReference type="ARBA" id="ARBA00004651"/>
    </source>
</evidence>
<evidence type="ECO:0000256" key="4">
    <source>
        <dbReference type="ARBA" id="ARBA00022989"/>
    </source>
</evidence>
<feature type="transmembrane region" description="Helical" evidence="7">
    <location>
        <begin position="112"/>
        <end position="131"/>
    </location>
</feature>
<reference evidence="8 9" key="1">
    <citation type="journal article" date="2019" name="Int. J. Syst. Evol. Microbiol.">
        <title>The Global Catalogue of Microorganisms (GCM) 10K type strain sequencing project: providing services to taxonomists for standard genome sequencing and annotation.</title>
        <authorList>
            <consortium name="The Broad Institute Genomics Platform"/>
            <consortium name="The Broad Institute Genome Sequencing Center for Infectious Disease"/>
            <person name="Wu L."/>
            <person name="Ma J."/>
        </authorList>
    </citation>
    <scope>NUCLEOTIDE SEQUENCE [LARGE SCALE GENOMIC DNA]</scope>
    <source>
        <strain evidence="8 9">GX26</strain>
    </source>
</reference>
<keyword evidence="2" id="KW-1003">Cell membrane</keyword>
<evidence type="ECO:0000256" key="6">
    <source>
        <dbReference type="SAM" id="MobiDB-lite"/>
    </source>
</evidence>